<evidence type="ECO:0000313" key="2">
    <source>
        <dbReference type="EMBL" id="PRQ48922.1"/>
    </source>
</evidence>
<keyword evidence="1" id="KW-0472">Membrane</keyword>
<keyword evidence="3" id="KW-1185">Reference proteome</keyword>
<gene>
    <name evidence="2" type="ORF">RchiOBHm_Chr2g0116141</name>
</gene>
<name>A0A2P6RR62_ROSCH</name>
<organism evidence="2 3">
    <name type="scientific">Rosa chinensis</name>
    <name type="common">China rose</name>
    <dbReference type="NCBI Taxonomy" id="74649"/>
    <lineage>
        <taxon>Eukaryota</taxon>
        <taxon>Viridiplantae</taxon>
        <taxon>Streptophyta</taxon>
        <taxon>Embryophyta</taxon>
        <taxon>Tracheophyta</taxon>
        <taxon>Spermatophyta</taxon>
        <taxon>Magnoliopsida</taxon>
        <taxon>eudicotyledons</taxon>
        <taxon>Gunneridae</taxon>
        <taxon>Pentapetalae</taxon>
        <taxon>rosids</taxon>
        <taxon>fabids</taxon>
        <taxon>Rosales</taxon>
        <taxon>Rosaceae</taxon>
        <taxon>Rosoideae</taxon>
        <taxon>Rosoideae incertae sedis</taxon>
        <taxon>Rosa</taxon>
    </lineage>
</organism>
<dbReference type="EMBL" id="PDCK01000040">
    <property type="protein sequence ID" value="PRQ48922.1"/>
    <property type="molecule type" value="Genomic_DNA"/>
</dbReference>
<comment type="caution">
    <text evidence="2">The sequence shown here is derived from an EMBL/GenBank/DDBJ whole genome shotgun (WGS) entry which is preliminary data.</text>
</comment>
<keyword evidence="1" id="KW-1133">Transmembrane helix</keyword>
<proteinExistence type="predicted"/>
<evidence type="ECO:0000256" key="1">
    <source>
        <dbReference type="SAM" id="Phobius"/>
    </source>
</evidence>
<protein>
    <submittedName>
        <fullName evidence="2">Uncharacterized protein</fullName>
    </submittedName>
</protein>
<reference evidence="2 3" key="1">
    <citation type="journal article" date="2018" name="Nat. Genet.">
        <title>The Rosa genome provides new insights in the design of modern roses.</title>
        <authorList>
            <person name="Bendahmane M."/>
        </authorList>
    </citation>
    <scope>NUCLEOTIDE SEQUENCE [LARGE SCALE GENOMIC DNA]</scope>
    <source>
        <strain evidence="3">cv. Old Blush</strain>
    </source>
</reference>
<sequence>MVLRLFALLGFYLAVKLIVHGFGTVGLVGRLVHRHLSLASWVGFAFLLSIVFLSGQGAVVYGDRAGLDNDGGLVQTARSSGFSLSLESGWSDPFLIGRTSSDASCAAWVLGGTTIVFGGDGSEAGLDLLIMVLGLDGGCLGGASHGSGGGLQASFDDFAGCSEVGGGSSATTSGLHNGGSADFADVGNGAVDPSLGKGGGAAAALDLSNAGTGSGLDPFGGSGLRAIVFGVGF</sequence>
<feature type="transmembrane region" description="Helical" evidence="1">
    <location>
        <begin position="6"/>
        <end position="29"/>
    </location>
</feature>
<dbReference type="AlphaFoldDB" id="A0A2P6RR62"/>
<dbReference type="Proteomes" id="UP000238479">
    <property type="component" value="Chromosome 2"/>
</dbReference>
<keyword evidence="1" id="KW-0812">Transmembrane</keyword>
<evidence type="ECO:0000313" key="3">
    <source>
        <dbReference type="Proteomes" id="UP000238479"/>
    </source>
</evidence>
<accession>A0A2P6RR62</accession>
<feature type="transmembrane region" description="Helical" evidence="1">
    <location>
        <begin position="41"/>
        <end position="61"/>
    </location>
</feature>
<dbReference type="Gramene" id="PRQ48922">
    <property type="protein sequence ID" value="PRQ48922"/>
    <property type="gene ID" value="RchiOBHm_Chr2g0116141"/>
</dbReference>